<dbReference type="FunFam" id="1.10.150.300:FF:000001">
    <property type="entry name" value="Ribosome-binding ATPase YchF"/>
    <property type="match status" value="1"/>
</dbReference>
<dbReference type="GO" id="GO:0016887">
    <property type="term" value="F:ATP hydrolysis activity"/>
    <property type="evidence" value="ECO:0007669"/>
    <property type="project" value="UniProtKB-UniRule"/>
</dbReference>
<feature type="domain" description="OBG-type G" evidence="7">
    <location>
        <begin position="3"/>
        <end position="260"/>
    </location>
</feature>
<keyword evidence="3 6" id="KW-0547">Nucleotide-binding</keyword>
<dbReference type="AlphaFoldDB" id="A0A168RC78"/>
<evidence type="ECO:0000256" key="3">
    <source>
        <dbReference type="ARBA" id="ARBA00022741"/>
    </source>
</evidence>
<dbReference type="FunFam" id="3.10.20.30:FF:000001">
    <property type="entry name" value="Ribosome-binding ATPase YchF"/>
    <property type="match status" value="1"/>
</dbReference>
<dbReference type="STRING" id="29557.MGALLINA_04000"/>
<dbReference type="GO" id="GO:0005524">
    <property type="term" value="F:ATP binding"/>
    <property type="evidence" value="ECO:0007669"/>
    <property type="project" value="UniProtKB-UniRule"/>
</dbReference>
<dbReference type="NCBIfam" id="TIGR00092">
    <property type="entry name" value="redox-regulated ATPase YchF"/>
    <property type="match status" value="1"/>
</dbReference>
<dbReference type="PANTHER" id="PTHR23305:SF18">
    <property type="entry name" value="OBG-TYPE G DOMAIN-CONTAINING PROTEIN"/>
    <property type="match status" value="1"/>
</dbReference>
<keyword evidence="5" id="KW-0460">Magnesium</keyword>
<dbReference type="PATRIC" id="fig|29557.3.peg.390"/>
<dbReference type="PROSITE" id="PS51710">
    <property type="entry name" value="G_OBG"/>
    <property type="match status" value="1"/>
</dbReference>
<dbReference type="GO" id="GO:0005737">
    <property type="term" value="C:cytoplasm"/>
    <property type="evidence" value="ECO:0007669"/>
    <property type="project" value="TreeGrafter"/>
</dbReference>
<dbReference type="InterPro" id="IPR004396">
    <property type="entry name" value="ATPase_YchF/OLA1"/>
</dbReference>
<evidence type="ECO:0000256" key="4">
    <source>
        <dbReference type="ARBA" id="ARBA00022840"/>
    </source>
</evidence>
<dbReference type="Pfam" id="PF01926">
    <property type="entry name" value="MMR_HSR1"/>
    <property type="match status" value="1"/>
</dbReference>
<dbReference type="InterPro" id="IPR031167">
    <property type="entry name" value="G_OBG"/>
</dbReference>
<evidence type="ECO:0000313" key="8">
    <source>
        <dbReference type="EMBL" id="OAB48829.1"/>
    </source>
</evidence>
<dbReference type="GO" id="GO:0046872">
    <property type="term" value="F:metal ion binding"/>
    <property type="evidence" value="ECO:0007669"/>
    <property type="project" value="UniProtKB-KW"/>
</dbReference>
<evidence type="ECO:0000313" key="9">
    <source>
        <dbReference type="Proteomes" id="UP000076983"/>
    </source>
</evidence>
<dbReference type="Pfam" id="PF06071">
    <property type="entry name" value="YchF-GTPase_C"/>
    <property type="match status" value="1"/>
</dbReference>
<evidence type="ECO:0000256" key="2">
    <source>
        <dbReference type="ARBA" id="ARBA00022723"/>
    </source>
</evidence>
<evidence type="ECO:0000256" key="6">
    <source>
        <dbReference type="HAMAP-Rule" id="MF_00944"/>
    </source>
</evidence>
<keyword evidence="9" id="KW-1185">Reference proteome</keyword>
<dbReference type="InterPro" id="IPR023192">
    <property type="entry name" value="TGS-like_dom_sf"/>
</dbReference>
<dbReference type="OrthoDB" id="9807318at2"/>
<dbReference type="Gene3D" id="3.10.20.30">
    <property type="match status" value="1"/>
</dbReference>
<evidence type="ECO:0000256" key="1">
    <source>
        <dbReference type="ARBA" id="ARBA00001946"/>
    </source>
</evidence>
<comment type="function">
    <text evidence="6">ATPase that binds to both the 70S ribosome and the 50S ribosomal subunit in a nucleotide-independent manner.</text>
</comment>
<dbReference type="InterPro" id="IPR013029">
    <property type="entry name" value="YchF_C"/>
</dbReference>
<dbReference type="EMBL" id="LVLH01000035">
    <property type="protein sequence ID" value="OAB48829.1"/>
    <property type="molecule type" value="Genomic_DNA"/>
</dbReference>
<dbReference type="GO" id="GO:0043023">
    <property type="term" value="F:ribosomal large subunit binding"/>
    <property type="evidence" value="ECO:0007669"/>
    <property type="project" value="UniProtKB-UniRule"/>
</dbReference>
<proteinExistence type="inferred from homology"/>
<evidence type="ECO:0000256" key="5">
    <source>
        <dbReference type="ARBA" id="ARBA00022842"/>
    </source>
</evidence>
<evidence type="ECO:0000259" key="7">
    <source>
        <dbReference type="PROSITE" id="PS51710"/>
    </source>
</evidence>
<organism evidence="8 9">
    <name type="scientific">Mycoplasmopsis gallinarum</name>
    <dbReference type="NCBI Taxonomy" id="29557"/>
    <lineage>
        <taxon>Bacteria</taxon>
        <taxon>Bacillati</taxon>
        <taxon>Mycoplasmatota</taxon>
        <taxon>Mycoplasmoidales</taxon>
        <taxon>Metamycoplasmataceae</taxon>
        <taxon>Mycoplasmopsis</taxon>
    </lineage>
</organism>
<dbReference type="InterPro" id="IPR012675">
    <property type="entry name" value="Beta-grasp_dom_sf"/>
</dbReference>
<dbReference type="CDD" id="cd01900">
    <property type="entry name" value="YchF"/>
    <property type="match status" value="1"/>
</dbReference>
<keyword evidence="2" id="KW-0479">Metal-binding</keyword>
<comment type="cofactor">
    <cofactor evidence="1">
        <name>Mg(2+)</name>
        <dbReference type="ChEBI" id="CHEBI:18420"/>
    </cofactor>
</comment>
<dbReference type="InterPro" id="IPR027417">
    <property type="entry name" value="P-loop_NTPase"/>
</dbReference>
<protein>
    <recommendedName>
        <fullName evidence="6">Ribosome-binding ATPase YchF</fullName>
    </recommendedName>
</protein>
<dbReference type="Proteomes" id="UP000076983">
    <property type="component" value="Unassembled WGS sequence"/>
</dbReference>
<feature type="binding site" evidence="6">
    <location>
        <begin position="12"/>
        <end position="17"/>
    </location>
    <ligand>
        <name>ATP</name>
        <dbReference type="ChEBI" id="CHEBI:30616"/>
    </ligand>
</feature>
<reference evidence="8 9" key="1">
    <citation type="submission" date="2016-03" db="EMBL/GenBank/DDBJ databases">
        <title>Genome sequence of Mycoplasma gallinarum strain Mgn_IPT.</title>
        <authorList>
            <person name="Yacoub E."/>
            <person name="Sirand-Pugnet P."/>
            <person name="Barre A."/>
            <person name="Maurier F."/>
            <person name="Blanchard A."/>
            <person name="Ben Abdelmoumen B.M."/>
        </authorList>
    </citation>
    <scope>NUCLEOTIDE SEQUENCE [LARGE SCALE GENOMIC DNA]</scope>
    <source>
        <strain evidence="8 9">Mgn_IPT</strain>
    </source>
</reference>
<comment type="similarity">
    <text evidence="6">Belongs to the TRAFAC class OBG-HflX-like GTPase superfamily. OBG GTPase family. YchF/OLA1 subfamily.</text>
</comment>
<dbReference type="RefSeq" id="WP_063626185.1">
    <property type="nucleotide sequence ID" value="NZ_LVLH01000035.1"/>
</dbReference>
<dbReference type="Gene3D" id="3.40.50.300">
    <property type="entry name" value="P-loop containing nucleotide triphosphate hydrolases"/>
    <property type="match status" value="1"/>
</dbReference>
<accession>A0A168RC78</accession>
<dbReference type="PANTHER" id="PTHR23305">
    <property type="entry name" value="OBG GTPASE FAMILY"/>
    <property type="match status" value="1"/>
</dbReference>
<comment type="caution">
    <text evidence="8">The sequence shown here is derived from an EMBL/GenBank/DDBJ whole genome shotgun (WGS) entry which is preliminary data.</text>
</comment>
<dbReference type="HAMAP" id="MF_00944">
    <property type="entry name" value="YchF_OLA1_ATPase"/>
    <property type="match status" value="1"/>
</dbReference>
<sequence length="367" mass="41200">MSLKAGIVGLPNVGKSTLFSALTKYQVESSNYAFTTIEPNISSVPLKDIRLNQIAQIVNPEKIVPATFDFVDIAGLVKGASKGEGLGNKFLGNIRQVDAIIHVVRCFENKDIMHVHDKVDPVADMEVINLELILADLETINNVLNRIHKKAKSGDKTAILEENLAFKIKEVLENNQFAYEISKNLNEEELKLIKGYQLLTAKPMIYVANMSSEQIADYENDKNYQALKQAVNNQNKIIPISVQLESEIAQMDENEGKEWLDTYSIKYSGLDYLTREAFDLLKLKTYFTAGQVEVRAWVFKDGMQAPQCAGIIHTDFEKKFIKADVISFEDFINFGGELGAKNAGKIRSEGKNYIMQDGDICHFKFGK</sequence>
<dbReference type="PRINTS" id="PR00326">
    <property type="entry name" value="GTP1OBG"/>
</dbReference>
<dbReference type="InterPro" id="IPR006073">
    <property type="entry name" value="GTP-bd"/>
</dbReference>
<dbReference type="Gene3D" id="1.10.150.300">
    <property type="entry name" value="TGS-like domain"/>
    <property type="match status" value="1"/>
</dbReference>
<keyword evidence="4 6" id="KW-0067">ATP-binding</keyword>
<dbReference type="SUPFAM" id="SSF81271">
    <property type="entry name" value="TGS-like"/>
    <property type="match status" value="1"/>
</dbReference>
<dbReference type="InterPro" id="IPR041706">
    <property type="entry name" value="YchF_N"/>
</dbReference>
<dbReference type="PIRSF" id="PIRSF006641">
    <property type="entry name" value="CHP00092"/>
    <property type="match status" value="1"/>
</dbReference>
<dbReference type="SUPFAM" id="SSF52540">
    <property type="entry name" value="P-loop containing nucleoside triphosphate hydrolases"/>
    <property type="match status" value="1"/>
</dbReference>
<dbReference type="CDD" id="cd04867">
    <property type="entry name" value="TGS_YchF_OLA1"/>
    <property type="match status" value="1"/>
</dbReference>
<gene>
    <name evidence="6" type="primary">ychF</name>
    <name evidence="8" type="ORF">MGALLINA_04000</name>
</gene>
<dbReference type="InterPro" id="IPR012676">
    <property type="entry name" value="TGS-like"/>
</dbReference>
<name>A0A168RC78_9BACT</name>
<dbReference type="GO" id="GO:0005525">
    <property type="term" value="F:GTP binding"/>
    <property type="evidence" value="ECO:0007669"/>
    <property type="project" value="InterPro"/>
</dbReference>